<dbReference type="GO" id="GO:0016301">
    <property type="term" value="F:kinase activity"/>
    <property type="evidence" value="ECO:0007669"/>
    <property type="project" value="UniProtKB-KW"/>
</dbReference>
<dbReference type="Pfam" id="PF13793">
    <property type="entry name" value="Pribosyltran_N"/>
    <property type="match status" value="1"/>
</dbReference>
<dbReference type="InterPro" id="IPR029057">
    <property type="entry name" value="PRTase-like"/>
</dbReference>
<keyword evidence="8 13" id="KW-0418">Kinase</keyword>
<dbReference type="GO" id="GO:0006015">
    <property type="term" value="P:5-phosphoribose 1-diphosphate biosynthetic process"/>
    <property type="evidence" value="ECO:0007669"/>
    <property type="project" value="TreeGrafter"/>
</dbReference>
<sequence>MTEPQLIIFSGSSNPELTKKICDYLNLTEGLLELKRFSDGEIWAKYKENIRGRDVYIVQSTMPPAENLMELLILLDAAKRSSARRVTAVIPYFGYARQDRKDQPRVAVTAKMVADIITKAGADRVITMDLHAAQIQGFFDIPLDHLYASPIFTEVFKEKRYENLVIVSPDVGGIKIARSYAKRLKAGLVLIDKRRPNHNKAEVMNIIGDVDGKDILLVDDLIDTGGTFAAAISALKKRGANNIYGAITHPLLSGEAVEKIGNSELSKLYVTDTIPIRELKPDYKIEVRSSAELFAEAIIRSHYDESISSLFDVDKS</sequence>
<dbReference type="EC" id="2.7.6.1" evidence="3"/>
<evidence type="ECO:0000256" key="2">
    <source>
        <dbReference type="ARBA" id="ARBA00004996"/>
    </source>
</evidence>
<keyword evidence="7" id="KW-0547">Nucleotide-binding</keyword>
<protein>
    <recommendedName>
        <fullName evidence="3">ribose-phosphate diphosphokinase</fullName>
        <ecNumber evidence="3">2.7.6.1</ecNumber>
    </recommendedName>
</protein>
<dbReference type="GO" id="GO:0002189">
    <property type="term" value="C:ribose phosphate diphosphokinase complex"/>
    <property type="evidence" value="ECO:0007669"/>
    <property type="project" value="TreeGrafter"/>
</dbReference>
<organism evidence="13">
    <name type="scientific">hydrothermal vent metagenome</name>
    <dbReference type="NCBI Taxonomy" id="652676"/>
    <lineage>
        <taxon>unclassified sequences</taxon>
        <taxon>metagenomes</taxon>
        <taxon>ecological metagenomes</taxon>
    </lineage>
</organism>
<dbReference type="FunFam" id="3.40.50.2020:FF:000001">
    <property type="entry name" value="Ribose-phosphate pyrophosphokinase"/>
    <property type="match status" value="1"/>
</dbReference>
<dbReference type="SMART" id="SM01400">
    <property type="entry name" value="Pribosyltran_N"/>
    <property type="match status" value="1"/>
</dbReference>
<gene>
    <name evidence="13" type="ORF">MNBD_IGNAVI01-3230</name>
</gene>
<keyword evidence="10" id="KW-0460">Magnesium</keyword>
<accession>A0A3B1BY75</accession>
<evidence type="ECO:0000256" key="5">
    <source>
        <dbReference type="ARBA" id="ARBA00022723"/>
    </source>
</evidence>
<dbReference type="InterPro" id="IPR000842">
    <property type="entry name" value="PRib_PP_synth_CS"/>
</dbReference>
<keyword evidence="4 13" id="KW-0808">Transferase</keyword>
<dbReference type="PROSITE" id="PS00114">
    <property type="entry name" value="PRPP_SYNTHASE"/>
    <property type="match status" value="1"/>
</dbReference>
<evidence type="ECO:0000256" key="9">
    <source>
        <dbReference type="ARBA" id="ARBA00022840"/>
    </source>
</evidence>
<dbReference type="PANTHER" id="PTHR10210">
    <property type="entry name" value="RIBOSE-PHOSPHATE DIPHOSPHOKINASE FAMILY MEMBER"/>
    <property type="match status" value="1"/>
</dbReference>
<dbReference type="GO" id="GO:0004749">
    <property type="term" value="F:ribose phosphate diphosphokinase activity"/>
    <property type="evidence" value="ECO:0007669"/>
    <property type="project" value="UniProtKB-EC"/>
</dbReference>
<dbReference type="GO" id="GO:0009156">
    <property type="term" value="P:ribonucleoside monophosphate biosynthetic process"/>
    <property type="evidence" value="ECO:0007669"/>
    <property type="project" value="InterPro"/>
</dbReference>
<dbReference type="AlphaFoldDB" id="A0A3B1BY75"/>
<feature type="domain" description="Ribose-phosphate pyrophosphokinase N-terminal" evidence="12">
    <location>
        <begin position="7"/>
        <end position="121"/>
    </location>
</feature>
<dbReference type="EMBL" id="UOGD01000246">
    <property type="protein sequence ID" value="VAX23276.1"/>
    <property type="molecule type" value="Genomic_DNA"/>
</dbReference>
<comment type="cofactor">
    <cofactor evidence="1">
        <name>Mg(2+)</name>
        <dbReference type="ChEBI" id="CHEBI:18420"/>
    </cofactor>
</comment>
<evidence type="ECO:0000256" key="10">
    <source>
        <dbReference type="ARBA" id="ARBA00022842"/>
    </source>
</evidence>
<dbReference type="GO" id="GO:0006164">
    <property type="term" value="P:purine nucleotide biosynthetic process"/>
    <property type="evidence" value="ECO:0007669"/>
    <property type="project" value="TreeGrafter"/>
</dbReference>
<reference evidence="13" key="1">
    <citation type="submission" date="2018-06" db="EMBL/GenBank/DDBJ databases">
        <authorList>
            <person name="Zhirakovskaya E."/>
        </authorList>
    </citation>
    <scope>NUCLEOTIDE SEQUENCE</scope>
</reference>
<evidence type="ECO:0000256" key="6">
    <source>
        <dbReference type="ARBA" id="ARBA00022727"/>
    </source>
</evidence>
<dbReference type="InterPro" id="IPR005946">
    <property type="entry name" value="Rib-P_diPkinase"/>
</dbReference>
<keyword evidence="6" id="KW-0545">Nucleotide biosynthesis</keyword>
<evidence type="ECO:0000256" key="7">
    <source>
        <dbReference type="ARBA" id="ARBA00022741"/>
    </source>
</evidence>
<dbReference type="GO" id="GO:0005524">
    <property type="term" value="F:ATP binding"/>
    <property type="evidence" value="ECO:0007669"/>
    <property type="project" value="UniProtKB-KW"/>
</dbReference>
<evidence type="ECO:0000256" key="3">
    <source>
        <dbReference type="ARBA" id="ARBA00013247"/>
    </source>
</evidence>
<evidence type="ECO:0000256" key="4">
    <source>
        <dbReference type="ARBA" id="ARBA00022679"/>
    </source>
</evidence>
<evidence type="ECO:0000256" key="11">
    <source>
        <dbReference type="ARBA" id="ARBA00049535"/>
    </source>
</evidence>
<comment type="pathway">
    <text evidence="2">Metabolic intermediate biosynthesis; 5-phospho-alpha-D-ribose 1-diphosphate biosynthesis; 5-phospho-alpha-D-ribose 1-diphosphate from D-ribose 5-phosphate (route I): step 1/1.</text>
</comment>
<evidence type="ECO:0000256" key="8">
    <source>
        <dbReference type="ARBA" id="ARBA00022777"/>
    </source>
</evidence>
<proteinExistence type="inferred from homology"/>
<evidence type="ECO:0000256" key="1">
    <source>
        <dbReference type="ARBA" id="ARBA00001946"/>
    </source>
</evidence>
<dbReference type="Gene3D" id="3.40.50.2020">
    <property type="match status" value="2"/>
</dbReference>
<dbReference type="InterPro" id="IPR029099">
    <property type="entry name" value="Pribosyltran_N"/>
</dbReference>
<dbReference type="CDD" id="cd06223">
    <property type="entry name" value="PRTases_typeI"/>
    <property type="match status" value="1"/>
</dbReference>
<dbReference type="HAMAP" id="MF_00583_B">
    <property type="entry name" value="RibP_PPkinase_B"/>
    <property type="match status" value="1"/>
</dbReference>
<dbReference type="GO" id="GO:0005737">
    <property type="term" value="C:cytoplasm"/>
    <property type="evidence" value="ECO:0007669"/>
    <property type="project" value="TreeGrafter"/>
</dbReference>
<dbReference type="InterPro" id="IPR037515">
    <property type="entry name" value="Rib-P_diPkinase_bac"/>
</dbReference>
<keyword evidence="9" id="KW-0067">ATP-binding</keyword>
<dbReference type="NCBIfam" id="NF002320">
    <property type="entry name" value="PRK01259.1"/>
    <property type="match status" value="1"/>
</dbReference>
<dbReference type="NCBIfam" id="TIGR01251">
    <property type="entry name" value="ribP_PPkin"/>
    <property type="match status" value="1"/>
</dbReference>
<comment type="catalytic activity">
    <reaction evidence="11">
        <text>D-ribose 5-phosphate + ATP = 5-phospho-alpha-D-ribose 1-diphosphate + AMP + H(+)</text>
        <dbReference type="Rhea" id="RHEA:15609"/>
        <dbReference type="ChEBI" id="CHEBI:15378"/>
        <dbReference type="ChEBI" id="CHEBI:30616"/>
        <dbReference type="ChEBI" id="CHEBI:58017"/>
        <dbReference type="ChEBI" id="CHEBI:78346"/>
        <dbReference type="ChEBI" id="CHEBI:456215"/>
        <dbReference type="EC" id="2.7.6.1"/>
    </reaction>
</comment>
<dbReference type="GO" id="GO:0000287">
    <property type="term" value="F:magnesium ion binding"/>
    <property type="evidence" value="ECO:0007669"/>
    <property type="project" value="InterPro"/>
</dbReference>
<dbReference type="Pfam" id="PF14572">
    <property type="entry name" value="Pribosyl_synth"/>
    <property type="match status" value="1"/>
</dbReference>
<dbReference type="PANTHER" id="PTHR10210:SF41">
    <property type="entry name" value="RIBOSE-PHOSPHATE PYROPHOSPHOKINASE 1, CHLOROPLASTIC"/>
    <property type="match status" value="1"/>
</dbReference>
<keyword evidence="5" id="KW-0479">Metal-binding</keyword>
<dbReference type="InterPro" id="IPR000836">
    <property type="entry name" value="PRTase_dom"/>
</dbReference>
<evidence type="ECO:0000259" key="12">
    <source>
        <dbReference type="Pfam" id="PF13793"/>
    </source>
</evidence>
<dbReference type="SUPFAM" id="SSF53271">
    <property type="entry name" value="PRTase-like"/>
    <property type="match status" value="1"/>
</dbReference>
<name>A0A3B1BY75_9ZZZZ</name>
<evidence type="ECO:0000313" key="13">
    <source>
        <dbReference type="EMBL" id="VAX23276.1"/>
    </source>
</evidence>